<dbReference type="KEGG" id="lua:D4A81_06360"/>
<feature type="compositionally biased region" description="Polar residues" evidence="1">
    <location>
        <begin position="386"/>
        <end position="411"/>
    </location>
</feature>
<dbReference type="Gene3D" id="1.10.510.10">
    <property type="entry name" value="Transferase(Phosphotransferase) domain 1"/>
    <property type="match status" value="1"/>
</dbReference>
<keyword evidence="4" id="KW-1185">Reference proteome</keyword>
<sequence>MKMCLNCMEEIGDFQDICPFCKYDIQKDVPSESNEIKPGEILNNRYVVGKVLDRKKSQIRYIGKDAQLQRIVQIVEYFPEDYLQRDGSAKLIFKSGVDGNTYKNKMKSFYDYYNQIMLLYKEREVSDIYSCFYHNNTCYAIEQYIKSNTYESSINENKPLEIVAALDLFGKAMRSVAKLHHEGIYHGNVKASSFIFGATADDVIVKDFYPRINLQVGEAQLEDRRSLVNLFGCMALGQTDVMEIDVKNLINSDKTVLSNKIKQEMLSMYERESLDKSLDMIFRDIFDDSRTINQKPDSKTKKTAAKSSRLLKRKTDSNDSKNTLKKTLVIALAVLIALPVMGATGYFIITRKSKLFPKENVVESSSQESNTKESSTEKSSTNATEPSTTEAQEASTVTQGKTKATDSTPKK</sequence>
<evidence type="ECO:0000313" key="4">
    <source>
        <dbReference type="Proteomes" id="UP000265562"/>
    </source>
</evidence>
<evidence type="ECO:0000256" key="2">
    <source>
        <dbReference type="SAM" id="Phobius"/>
    </source>
</evidence>
<dbReference type="InterPro" id="IPR011009">
    <property type="entry name" value="Kinase-like_dom_sf"/>
</dbReference>
<gene>
    <name evidence="3" type="ORF">D4A81_06360</name>
</gene>
<accession>A0A385PZV8</accession>
<organism evidence="3 4">
    <name type="scientific">Lachnoanaerobaculum umeaense</name>
    <dbReference type="NCBI Taxonomy" id="617123"/>
    <lineage>
        <taxon>Bacteria</taxon>
        <taxon>Bacillati</taxon>
        <taxon>Bacillota</taxon>
        <taxon>Clostridia</taxon>
        <taxon>Lachnospirales</taxon>
        <taxon>Lachnospiraceae</taxon>
        <taxon>Lachnoanaerobaculum</taxon>
    </lineage>
</organism>
<dbReference type="SUPFAM" id="SSF56112">
    <property type="entry name" value="Protein kinase-like (PK-like)"/>
    <property type="match status" value="1"/>
</dbReference>
<feature type="transmembrane region" description="Helical" evidence="2">
    <location>
        <begin position="328"/>
        <end position="349"/>
    </location>
</feature>
<keyword evidence="2" id="KW-0472">Membrane</keyword>
<dbReference type="Proteomes" id="UP000265562">
    <property type="component" value="Chromosome"/>
</dbReference>
<feature type="compositionally biased region" description="Basic residues" evidence="1">
    <location>
        <begin position="301"/>
        <end position="312"/>
    </location>
</feature>
<feature type="region of interest" description="Disordered" evidence="1">
    <location>
        <begin position="293"/>
        <end position="319"/>
    </location>
</feature>
<name>A0A385PZV8_9FIRM</name>
<dbReference type="AlphaFoldDB" id="A0A385PZV8"/>
<protein>
    <submittedName>
        <fullName evidence="3">Uncharacterized protein</fullName>
    </submittedName>
</protein>
<dbReference type="RefSeq" id="WP_111524850.1">
    <property type="nucleotide sequence ID" value="NZ_CP032364.1"/>
</dbReference>
<dbReference type="EMBL" id="CP032364">
    <property type="protein sequence ID" value="AYA99590.1"/>
    <property type="molecule type" value="Genomic_DNA"/>
</dbReference>
<dbReference type="OrthoDB" id="9788659at2"/>
<keyword evidence="2" id="KW-0812">Transmembrane</keyword>
<evidence type="ECO:0000313" key="3">
    <source>
        <dbReference type="EMBL" id="AYA99590.1"/>
    </source>
</evidence>
<reference evidence="3 4" key="1">
    <citation type="submission" date="2018-09" db="EMBL/GenBank/DDBJ databases">
        <title>Genome sequencing of Lachnoanaerobaculum umeaense DSM 23576.</title>
        <authorList>
            <person name="Kook J.-K."/>
            <person name="Park S.-N."/>
            <person name="Lim Y.K."/>
        </authorList>
    </citation>
    <scope>NUCLEOTIDE SEQUENCE [LARGE SCALE GENOMIC DNA]</scope>
    <source>
        <strain evidence="4">DSM 23576 \ CCUG 58757</strain>
    </source>
</reference>
<feature type="region of interest" description="Disordered" evidence="1">
    <location>
        <begin position="358"/>
        <end position="411"/>
    </location>
</feature>
<keyword evidence="2" id="KW-1133">Transmembrane helix</keyword>
<evidence type="ECO:0000256" key="1">
    <source>
        <dbReference type="SAM" id="MobiDB-lite"/>
    </source>
</evidence>
<proteinExistence type="predicted"/>